<dbReference type="Pfam" id="PF11193">
    <property type="entry name" value="DUF2812"/>
    <property type="match status" value="1"/>
</dbReference>
<keyword evidence="2" id="KW-1185">Reference proteome</keyword>
<dbReference type="RefSeq" id="WP_137696691.1">
    <property type="nucleotide sequence ID" value="NZ_CP061336.1"/>
</dbReference>
<dbReference type="InterPro" id="IPR021359">
    <property type="entry name" value="DUF2812"/>
</dbReference>
<reference evidence="1 2" key="1">
    <citation type="submission" date="2020-09" db="EMBL/GenBank/DDBJ databases">
        <title>Characterization and genome sequencing of Ruminiclostridium sp. nov. MA18.</title>
        <authorList>
            <person name="Rettenmaier R."/>
            <person name="Kowollik M.-L."/>
            <person name="Liebl W."/>
            <person name="Zverlov V."/>
        </authorList>
    </citation>
    <scope>NUCLEOTIDE SEQUENCE [LARGE SCALE GENOMIC DNA]</scope>
    <source>
        <strain evidence="1 2">MA18</strain>
    </source>
</reference>
<dbReference type="OrthoDB" id="8230517at2"/>
<evidence type="ECO:0000313" key="2">
    <source>
        <dbReference type="Proteomes" id="UP000306409"/>
    </source>
</evidence>
<dbReference type="EMBL" id="CP061336">
    <property type="protein sequence ID" value="QNU65944.1"/>
    <property type="molecule type" value="Genomic_DNA"/>
</dbReference>
<dbReference type="KEGG" id="rher:EHE19_013745"/>
<accession>A0A4U7JH01</accession>
<protein>
    <submittedName>
        <fullName evidence="1">DUF2812 domain-containing protein</fullName>
    </submittedName>
</protein>
<dbReference type="AlphaFoldDB" id="A0A4U7JH01"/>
<proteinExistence type="predicted"/>
<organism evidence="1 2">
    <name type="scientific">Ruminiclostridium herbifermentans</name>
    <dbReference type="NCBI Taxonomy" id="2488810"/>
    <lineage>
        <taxon>Bacteria</taxon>
        <taxon>Bacillati</taxon>
        <taxon>Bacillota</taxon>
        <taxon>Clostridia</taxon>
        <taxon>Eubacteriales</taxon>
        <taxon>Oscillospiraceae</taxon>
        <taxon>Ruminiclostridium</taxon>
    </lineage>
</organism>
<evidence type="ECO:0000313" key="1">
    <source>
        <dbReference type="EMBL" id="QNU65944.1"/>
    </source>
</evidence>
<name>A0A4U7JH01_9FIRM</name>
<sequence>MIRIFKWWWAWNYEKIESWLESMENSGLRLVKTKFKGVVFYFENCTPTKARYCIDYQDKLTPEYISIINDAGWKINQIGMGWYVLRKQYEDERPELYTDFDALIARNKKLLRIMIGGLLLEFIFLGKLIYSAIKFPSNDIIAQVGFLTAFVLAFFTFSITNLSLQIHKFKNKNI</sequence>
<gene>
    <name evidence="1" type="ORF">EHE19_013745</name>
</gene>
<dbReference type="Proteomes" id="UP000306409">
    <property type="component" value="Chromosome"/>
</dbReference>